<dbReference type="SUPFAM" id="SSF52743">
    <property type="entry name" value="Subtilisin-like"/>
    <property type="match status" value="1"/>
</dbReference>
<sequence>MASKLKLFVFALFPLAFAKPMARSMKIHEAVENVPKGYIRNGPAPADAELNLRIALAQSDPKGLIDALYNVSTPGSSSYGQHLRKEEVQKFVAPTTQTVKAIKTWLTQAGVNATPVTAAGDWLKIAIPVSQANELFNTEFTIFNHSETGKQTIRAMHYSIPTELEGHIDMVDPVTSFPSSISLRSVVSTPSNLERRDVDSPAPCSTLAVTPSCIDFLYNIPAIKATQSSNHLAVSGFIDQFANKADLATFLNKFRPELSGETFTLQTIDGGSNSQNGSEAGIEANLDTQYAISTSHGVPATFISVGEENLDGDLSGFLDIILFLLGESNPPQVLTTSYGGNENDISPLLAAKLCNAYAQLGACGTSILFASGDGGVSGGVHGLPPDSCTDFVPTFPVNCPFVTGLGSTQIVSSSGGETAGSFSSGGFSNYFSRPPYQAAAVESYLSSIGSMNSGLFNASGRGYPDVSAVGINVTIVVNGTIQTINGTSISTPVFAGAISLINDALIAANKSALGFLNPFLYATPDAFNDITTGSNPGCNTNGFPALEGWDPVTGLGTPNFVALKAAALKAAGVPYPHP</sequence>
<evidence type="ECO:0000256" key="13">
    <source>
        <dbReference type="ARBA" id="ARBA00023145"/>
    </source>
</evidence>
<dbReference type="GO" id="GO:0006508">
    <property type="term" value="P:proteolysis"/>
    <property type="evidence" value="ECO:0007669"/>
    <property type="project" value="UniProtKB-KW"/>
</dbReference>
<dbReference type="PROSITE" id="PS51695">
    <property type="entry name" value="SEDOLISIN"/>
    <property type="match status" value="1"/>
</dbReference>
<dbReference type="CDD" id="cd04056">
    <property type="entry name" value="Peptidases_S53"/>
    <property type="match status" value="1"/>
</dbReference>
<dbReference type="PANTHER" id="PTHR14218:SF15">
    <property type="entry name" value="TRIPEPTIDYL-PEPTIDASE 1"/>
    <property type="match status" value="1"/>
</dbReference>
<dbReference type="Gene3D" id="3.40.50.200">
    <property type="entry name" value="Peptidase S8/S53 domain"/>
    <property type="match status" value="1"/>
</dbReference>
<organism evidence="18 19">
    <name type="scientific">Phanerochaete carnosa (strain HHB-10118-sp)</name>
    <name type="common">White-rot fungus</name>
    <name type="synonym">Peniophora carnosa</name>
    <dbReference type="NCBI Taxonomy" id="650164"/>
    <lineage>
        <taxon>Eukaryota</taxon>
        <taxon>Fungi</taxon>
        <taxon>Dikarya</taxon>
        <taxon>Basidiomycota</taxon>
        <taxon>Agaricomycotina</taxon>
        <taxon>Agaricomycetes</taxon>
        <taxon>Polyporales</taxon>
        <taxon>Phanerochaetaceae</taxon>
        <taxon>Phanerochaete</taxon>
    </lineage>
</organism>
<keyword evidence="10 15" id="KW-0720">Serine protease</keyword>
<evidence type="ECO:0000256" key="15">
    <source>
        <dbReference type="PROSITE-ProRule" id="PRU01032"/>
    </source>
</evidence>
<keyword evidence="6 15" id="KW-0645">Protease</keyword>
<dbReference type="InParanoid" id="K5W465"/>
<keyword evidence="5" id="KW-0964">Secreted</keyword>
<dbReference type="AlphaFoldDB" id="K5W465"/>
<evidence type="ECO:0000313" key="19">
    <source>
        <dbReference type="Proteomes" id="UP000008370"/>
    </source>
</evidence>
<evidence type="ECO:0000256" key="7">
    <source>
        <dbReference type="ARBA" id="ARBA00022723"/>
    </source>
</evidence>
<dbReference type="PANTHER" id="PTHR14218">
    <property type="entry name" value="PROTEASE S8 TRIPEPTIDYL PEPTIDASE I CLN2"/>
    <property type="match status" value="1"/>
</dbReference>
<comment type="cofactor">
    <cofactor evidence="15">
        <name>Ca(2+)</name>
        <dbReference type="ChEBI" id="CHEBI:29108"/>
    </cofactor>
    <text evidence="15">Binds 1 Ca(2+) ion per subunit.</text>
</comment>
<comment type="function">
    <text evidence="2">Secreted tripeptidyl-peptidase which degrades proteins at acidic pHs and is involved in virulence.</text>
</comment>
<feature type="chain" id="PRO_5003889041" description="tripeptidyl-peptidase II" evidence="16">
    <location>
        <begin position="19"/>
        <end position="578"/>
    </location>
</feature>
<feature type="signal peptide" evidence="16">
    <location>
        <begin position="1"/>
        <end position="18"/>
    </location>
</feature>
<dbReference type="EMBL" id="JH930470">
    <property type="protein sequence ID" value="EKM58693.1"/>
    <property type="molecule type" value="Genomic_DNA"/>
</dbReference>
<dbReference type="InterPro" id="IPR015366">
    <property type="entry name" value="S53_propep"/>
</dbReference>
<feature type="binding site" evidence="15">
    <location>
        <position position="530"/>
    </location>
    <ligand>
        <name>Ca(2+)</name>
        <dbReference type="ChEBI" id="CHEBI:29108"/>
    </ligand>
</feature>
<feature type="domain" description="Peptidase S53" evidence="17">
    <location>
        <begin position="208"/>
        <end position="570"/>
    </location>
</feature>
<dbReference type="SUPFAM" id="SSF54897">
    <property type="entry name" value="Protease propeptides/inhibitors"/>
    <property type="match status" value="1"/>
</dbReference>
<accession>K5W465</accession>
<dbReference type="GO" id="GO:0004252">
    <property type="term" value="F:serine-type endopeptidase activity"/>
    <property type="evidence" value="ECO:0007669"/>
    <property type="project" value="UniProtKB-UniRule"/>
</dbReference>
<dbReference type="GO" id="GO:0005576">
    <property type="term" value="C:extracellular region"/>
    <property type="evidence" value="ECO:0007669"/>
    <property type="project" value="UniProtKB-SubCell"/>
</dbReference>
<evidence type="ECO:0000256" key="16">
    <source>
        <dbReference type="SAM" id="SignalP"/>
    </source>
</evidence>
<evidence type="ECO:0000256" key="10">
    <source>
        <dbReference type="ARBA" id="ARBA00022825"/>
    </source>
</evidence>
<proteinExistence type="predicted"/>
<protein>
    <recommendedName>
        <fullName evidence="4">tripeptidyl-peptidase II</fullName>
        <ecNumber evidence="4">3.4.14.10</ecNumber>
    </recommendedName>
</protein>
<feature type="binding site" evidence="15">
    <location>
        <position position="529"/>
    </location>
    <ligand>
        <name>Ca(2+)</name>
        <dbReference type="ChEBI" id="CHEBI:29108"/>
    </ligand>
</feature>
<evidence type="ECO:0000313" key="18">
    <source>
        <dbReference type="EMBL" id="EKM58693.1"/>
    </source>
</evidence>
<evidence type="ECO:0000256" key="3">
    <source>
        <dbReference type="ARBA" id="ARBA00004239"/>
    </source>
</evidence>
<dbReference type="InterPro" id="IPR030400">
    <property type="entry name" value="Sedolisin_dom"/>
</dbReference>
<dbReference type="HOGENOM" id="CLU_013783_3_1_1"/>
<reference evidence="18 19" key="1">
    <citation type="journal article" date="2012" name="BMC Genomics">
        <title>Comparative genomics of the white-rot fungi, Phanerochaete carnosa and P. chrysosporium, to elucidate the genetic basis of the distinct wood types they colonize.</title>
        <authorList>
            <person name="Suzuki H."/>
            <person name="MacDonald J."/>
            <person name="Syed K."/>
            <person name="Salamov A."/>
            <person name="Hori C."/>
            <person name="Aerts A."/>
            <person name="Henrissat B."/>
            <person name="Wiebenga A."/>
            <person name="vanKuyk P.A."/>
            <person name="Barry K."/>
            <person name="Lindquist E."/>
            <person name="LaButti K."/>
            <person name="Lapidus A."/>
            <person name="Lucas S."/>
            <person name="Coutinho P."/>
            <person name="Gong Y."/>
            <person name="Samejima M."/>
            <person name="Mahadevan R."/>
            <person name="Abou-Zaid M."/>
            <person name="de Vries R.P."/>
            <person name="Igarashi K."/>
            <person name="Yadav J.S."/>
            <person name="Grigoriev I.V."/>
            <person name="Master E.R."/>
        </authorList>
    </citation>
    <scope>NUCLEOTIDE SEQUENCE [LARGE SCALE GENOMIC DNA]</scope>
    <source>
        <strain evidence="18 19">HHB-10118-sp</strain>
    </source>
</reference>
<dbReference type="FunFam" id="3.40.50.200:FF:000015">
    <property type="entry name" value="Tripeptidyl peptidase A"/>
    <property type="match status" value="1"/>
</dbReference>
<evidence type="ECO:0000256" key="8">
    <source>
        <dbReference type="ARBA" id="ARBA00022729"/>
    </source>
</evidence>
<keyword evidence="19" id="KW-1185">Reference proteome</keyword>
<evidence type="ECO:0000256" key="9">
    <source>
        <dbReference type="ARBA" id="ARBA00022801"/>
    </source>
</evidence>
<feature type="binding site" evidence="15">
    <location>
        <position position="548"/>
    </location>
    <ligand>
        <name>Ca(2+)</name>
        <dbReference type="ChEBI" id="CHEBI:29108"/>
    </ligand>
</feature>
<feature type="active site" description="Charge relay system" evidence="15">
    <location>
        <position position="283"/>
    </location>
</feature>
<dbReference type="EC" id="3.4.14.10" evidence="4"/>
<dbReference type="Pfam" id="PF09286">
    <property type="entry name" value="Pro-kuma_activ"/>
    <property type="match status" value="1"/>
</dbReference>
<dbReference type="SMART" id="SM00944">
    <property type="entry name" value="Pro-kuma_activ"/>
    <property type="match status" value="1"/>
</dbReference>
<evidence type="ECO:0000256" key="11">
    <source>
        <dbReference type="ARBA" id="ARBA00022837"/>
    </source>
</evidence>
<evidence type="ECO:0000256" key="1">
    <source>
        <dbReference type="ARBA" id="ARBA00001910"/>
    </source>
</evidence>
<dbReference type="GeneID" id="18907810"/>
<dbReference type="OrthoDB" id="409122at2759"/>
<dbReference type="GO" id="GO:0008240">
    <property type="term" value="F:tripeptidyl-peptidase activity"/>
    <property type="evidence" value="ECO:0007669"/>
    <property type="project" value="UniProtKB-EC"/>
</dbReference>
<evidence type="ECO:0000256" key="6">
    <source>
        <dbReference type="ARBA" id="ARBA00022670"/>
    </source>
</evidence>
<dbReference type="InterPro" id="IPR036852">
    <property type="entry name" value="Peptidase_S8/S53_dom_sf"/>
</dbReference>
<keyword evidence="12" id="KW-0843">Virulence</keyword>
<dbReference type="RefSeq" id="XP_007393993.1">
    <property type="nucleotide sequence ID" value="XM_007393931.1"/>
</dbReference>
<evidence type="ECO:0000256" key="2">
    <source>
        <dbReference type="ARBA" id="ARBA00002451"/>
    </source>
</evidence>
<comment type="catalytic activity">
    <reaction evidence="1">
        <text>Release of an N-terminal tripeptide from a polypeptide.</text>
        <dbReference type="EC" id="3.4.14.10"/>
    </reaction>
</comment>
<comment type="subcellular location">
    <subcellularLocation>
        <location evidence="3">Secreted</location>
        <location evidence="3">Extracellular space</location>
    </subcellularLocation>
</comment>
<keyword evidence="11 15" id="KW-0106">Calcium</keyword>
<keyword evidence="13" id="KW-0865">Zymogen</keyword>
<evidence type="ECO:0000256" key="5">
    <source>
        <dbReference type="ARBA" id="ARBA00022525"/>
    </source>
</evidence>
<keyword evidence="14" id="KW-0325">Glycoprotein</keyword>
<dbReference type="PROSITE" id="PS00138">
    <property type="entry name" value="SUBTILASE_SER"/>
    <property type="match status" value="1"/>
</dbReference>
<dbReference type="InterPro" id="IPR023828">
    <property type="entry name" value="Peptidase_S8_Ser-AS"/>
</dbReference>
<evidence type="ECO:0000256" key="4">
    <source>
        <dbReference type="ARBA" id="ARBA00012462"/>
    </source>
</evidence>
<evidence type="ECO:0000256" key="12">
    <source>
        <dbReference type="ARBA" id="ARBA00023026"/>
    </source>
</evidence>
<dbReference type="GO" id="GO:0046872">
    <property type="term" value="F:metal ion binding"/>
    <property type="evidence" value="ECO:0007669"/>
    <property type="project" value="UniProtKB-UniRule"/>
</dbReference>
<dbReference type="CDD" id="cd11377">
    <property type="entry name" value="Pro-peptidase_S53"/>
    <property type="match status" value="1"/>
</dbReference>
<keyword evidence="9 15" id="KW-0378">Hydrolase</keyword>
<feature type="active site" description="Charge relay system" evidence="15">
    <location>
        <position position="488"/>
    </location>
</feature>
<dbReference type="InterPro" id="IPR050819">
    <property type="entry name" value="Tripeptidyl-peptidase_I"/>
</dbReference>
<dbReference type="KEGG" id="pco:PHACADRAFT_117789"/>
<evidence type="ECO:0000256" key="14">
    <source>
        <dbReference type="ARBA" id="ARBA00023180"/>
    </source>
</evidence>
<name>K5W465_PHACS</name>
<dbReference type="STRING" id="650164.K5W465"/>
<keyword evidence="7 15" id="KW-0479">Metal-binding</keyword>
<feature type="binding site" evidence="15">
    <location>
        <position position="550"/>
    </location>
    <ligand>
        <name>Ca(2+)</name>
        <dbReference type="ChEBI" id="CHEBI:29108"/>
    </ligand>
</feature>
<keyword evidence="8 16" id="KW-0732">Signal</keyword>
<gene>
    <name evidence="18" type="ORF">PHACADRAFT_117789</name>
</gene>
<dbReference type="Proteomes" id="UP000008370">
    <property type="component" value="Unassembled WGS sequence"/>
</dbReference>
<feature type="active site" description="Charge relay system" evidence="15">
    <location>
        <position position="287"/>
    </location>
</feature>
<evidence type="ECO:0000259" key="17">
    <source>
        <dbReference type="PROSITE" id="PS51695"/>
    </source>
</evidence>